<feature type="transmembrane region" description="Helical" evidence="1">
    <location>
        <begin position="65"/>
        <end position="85"/>
    </location>
</feature>
<evidence type="ECO:0000313" key="3">
    <source>
        <dbReference type="Proteomes" id="UP001501600"/>
    </source>
</evidence>
<sequence>MSIKVKCAIAALTTLMLLLLSVDGMDLFVVAINGSLSLYYLALCGTALFDRQWQKETPRKPVKDDWIAIGILTTLGLIGVVAAALCIEPMMASANTQGERIARLSAALLLVLFILSRFAIVLRLIRLQRHHQRHHGS</sequence>
<dbReference type="EMBL" id="BAABLF010000008">
    <property type="protein sequence ID" value="GAA5190402.1"/>
    <property type="molecule type" value="Genomic_DNA"/>
</dbReference>
<keyword evidence="3" id="KW-1185">Reference proteome</keyword>
<evidence type="ECO:0000256" key="1">
    <source>
        <dbReference type="SAM" id="Phobius"/>
    </source>
</evidence>
<name>A0ABP9S3J7_9GAMM</name>
<protein>
    <submittedName>
        <fullName evidence="2">Uncharacterized protein</fullName>
    </submittedName>
</protein>
<feature type="transmembrane region" description="Helical" evidence="1">
    <location>
        <begin position="105"/>
        <end position="125"/>
    </location>
</feature>
<gene>
    <name evidence="2" type="ORF">GCM10025772_14940</name>
</gene>
<keyword evidence="1" id="KW-0472">Membrane</keyword>
<dbReference type="RefSeq" id="WP_345316425.1">
    <property type="nucleotide sequence ID" value="NZ_BAABLF010000008.1"/>
</dbReference>
<accession>A0ABP9S3J7</accession>
<comment type="caution">
    <text evidence="2">The sequence shown here is derived from an EMBL/GenBank/DDBJ whole genome shotgun (WGS) entry which is preliminary data.</text>
</comment>
<feature type="transmembrane region" description="Helical" evidence="1">
    <location>
        <begin position="34"/>
        <end position="53"/>
    </location>
</feature>
<evidence type="ECO:0000313" key="2">
    <source>
        <dbReference type="EMBL" id="GAA5190402.1"/>
    </source>
</evidence>
<reference evidence="3" key="1">
    <citation type="journal article" date="2019" name="Int. J. Syst. Evol. Microbiol.">
        <title>The Global Catalogue of Microorganisms (GCM) 10K type strain sequencing project: providing services to taxonomists for standard genome sequencing and annotation.</title>
        <authorList>
            <consortium name="The Broad Institute Genomics Platform"/>
            <consortium name="The Broad Institute Genome Sequencing Center for Infectious Disease"/>
            <person name="Wu L."/>
            <person name="Ma J."/>
        </authorList>
    </citation>
    <scope>NUCLEOTIDE SEQUENCE [LARGE SCALE GENOMIC DNA]</scope>
    <source>
        <strain evidence="3">JCM 18720</strain>
    </source>
</reference>
<proteinExistence type="predicted"/>
<keyword evidence="1" id="KW-1133">Transmembrane helix</keyword>
<organism evidence="2 3">
    <name type="scientific">Ferrimonas gelatinilytica</name>
    <dbReference type="NCBI Taxonomy" id="1255257"/>
    <lineage>
        <taxon>Bacteria</taxon>
        <taxon>Pseudomonadati</taxon>
        <taxon>Pseudomonadota</taxon>
        <taxon>Gammaproteobacteria</taxon>
        <taxon>Alteromonadales</taxon>
        <taxon>Ferrimonadaceae</taxon>
        <taxon>Ferrimonas</taxon>
    </lineage>
</organism>
<dbReference type="Proteomes" id="UP001501600">
    <property type="component" value="Unassembled WGS sequence"/>
</dbReference>
<keyword evidence="1" id="KW-0812">Transmembrane</keyword>